<evidence type="ECO:0000259" key="2">
    <source>
        <dbReference type="Pfam" id="PF01370"/>
    </source>
</evidence>
<evidence type="ECO:0000313" key="3">
    <source>
        <dbReference type="EMBL" id="PSL44905.1"/>
    </source>
</evidence>
<dbReference type="SUPFAM" id="SSF51735">
    <property type="entry name" value="NAD(P)-binding Rossmann-fold domains"/>
    <property type="match status" value="1"/>
</dbReference>
<dbReference type="OrthoDB" id="1490291at2"/>
<sequence>MSKHVLITGASGFLGKIIVDYLSQPALDYCVDTLGRSTSATYNTDLSNDVPALEKKYNIIIHAAGKAHVVPTSAAEEAAFFNVNVEGTKNLCKAFTTTEKPDAFIFISTVAVYGVDAGQLISEDAPLNGSTPYARSKIMAEEWLQEWAIQNQVQLTILRLPLIAGPNPPGNLGDMLRGIKSGHYFSIGKADARKSVVWAADIAAVIPIVAKVGGVFNLTDRHHPSFAELETCIAAALHRKSPKRIPLVAAQSLAAFGDLVGKRFPINSHKLRKILSPLTFDDRKAGKLIQWNPSNVIEKLPTIL</sequence>
<keyword evidence="4" id="KW-1185">Reference proteome</keyword>
<dbReference type="EMBL" id="PYAW01000005">
    <property type="protein sequence ID" value="PSL44905.1"/>
    <property type="molecule type" value="Genomic_DNA"/>
</dbReference>
<gene>
    <name evidence="3" type="ORF">CLV51_105278</name>
</gene>
<dbReference type="Gene3D" id="3.40.50.720">
    <property type="entry name" value="NAD(P)-binding Rossmann-like Domain"/>
    <property type="match status" value="1"/>
</dbReference>
<reference evidence="3 4" key="1">
    <citation type="submission" date="2018-03" db="EMBL/GenBank/DDBJ databases">
        <title>Genomic Encyclopedia of Archaeal and Bacterial Type Strains, Phase II (KMG-II): from individual species to whole genera.</title>
        <authorList>
            <person name="Goeker M."/>
        </authorList>
    </citation>
    <scope>NUCLEOTIDE SEQUENCE [LARGE SCALE GENOMIC DNA]</scope>
    <source>
        <strain evidence="3 4">DSM 24859</strain>
    </source>
</reference>
<dbReference type="Proteomes" id="UP000240971">
    <property type="component" value="Unassembled WGS sequence"/>
</dbReference>
<name>A0A2P8HFC5_CHINA</name>
<dbReference type="PANTHER" id="PTHR43000">
    <property type="entry name" value="DTDP-D-GLUCOSE 4,6-DEHYDRATASE-RELATED"/>
    <property type="match status" value="1"/>
</dbReference>
<dbReference type="RefSeq" id="WP_106530331.1">
    <property type="nucleotide sequence ID" value="NZ_PYAW01000005.1"/>
</dbReference>
<comment type="caution">
    <text evidence="3">The sequence shown here is derived from an EMBL/GenBank/DDBJ whole genome shotgun (WGS) entry which is preliminary data.</text>
</comment>
<dbReference type="AlphaFoldDB" id="A0A2P8HFC5"/>
<dbReference type="InterPro" id="IPR036291">
    <property type="entry name" value="NAD(P)-bd_dom_sf"/>
</dbReference>
<accession>A0A2P8HFC5</accession>
<evidence type="ECO:0000256" key="1">
    <source>
        <dbReference type="ARBA" id="ARBA00007637"/>
    </source>
</evidence>
<protein>
    <submittedName>
        <fullName evidence="3">Nucleoside-diphosphate-sugar epimerase</fullName>
    </submittedName>
</protein>
<proteinExistence type="inferred from homology"/>
<organism evidence="3 4">
    <name type="scientific">Chitinophaga niastensis</name>
    <dbReference type="NCBI Taxonomy" id="536980"/>
    <lineage>
        <taxon>Bacteria</taxon>
        <taxon>Pseudomonadati</taxon>
        <taxon>Bacteroidota</taxon>
        <taxon>Chitinophagia</taxon>
        <taxon>Chitinophagales</taxon>
        <taxon>Chitinophagaceae</taxon>
        <taxon>Chitinophaga</taxon>
    </lineage>
</organism>
<comment type="similarity">
    <text evidence="1">Belongs to the NAD(P)-dependent epimerase/dehydratase family.</text>
</comment>
<feature type="domain" description="NAD-dependent epimerase/dehydratase" evidence="2">
    <location>
        <begin position="5"/>
        <end position="210"/>
    </location>
</feature>
<evidence type="ECO:0000313" key="4">
    <source>
        <dbReference type="Proteomes" id="UP000240971"/>
    </source>
</evidence>
<dbReference type="InterPro" id="IPR001509">
    <property type="entry name" value="Epimerase_deHydtase"/>
</dbReference>
<dbReference type="Pfam" id="PF01370">
    <property type="entry name" value="Epimerase"/>
    <property type="match status" value="1"/>
</dbReference>